<protein>
    <submittedName>
        <fullName evidence="6">H+/Cl-antiporter ClcA</fullName>
    </submittedName>
</protein>
<dbReference type="CDD" id="cd00400">
    <property type="entry name" value="Voltage_gated_ClC"/>
    <property type="match status" value="1"/>
</dbReference>
<dbReference type="STRING" id="1528.SAMN04488579_10518"/>
<keyword evidence="2 5" id="KW-0812">Transmembrane</keyword>
<dbReference type="AlphaFoldDB" id="A0A1H3DJ78"/>
<gene>
    <name evidence="6" type="ORF">SAMN04488579_10518</name>
</gene>
<evidence type="ECO:0000256" key="5">
    <source>
        <dbReference type="SAM" id="Phobius"/>
    </source>
</evidence>
<feature type="transmembrane region" description="Helical" evidence="5">
    <location>
        <begin position="301"/>
        <end position="319"/>
    </location>
</feature>
<dbReference type="PANTHER" id="PTHR43427">
    <property type="entry name" value="CHLORIDE CHANNEL PROTEIN CLC-E"/>
    <property type="match status" value="1"/>
</dbReference>
<feature type="transmembrane region" description="Helical" evidence="5">
    <location>
        <begin position="225"/>
        <end position="245"/>
    </location>
</feature>
<dbReference type="SUPFAM" id="SSF81340">
    <property type="entry name" value="Clc chloride channel"/>
    <property type="match status" value="1"/>
</dbReference>
<feature type="transmembrane region" description="Helical" evidence="5">
    <location>
        <begin position="185"/>
        <end position="205"/>
    </location>
</feature>
<dbReference type="InterPro" id="IPR014743">
    <property type="entry name" value="Cl-channel_core"/>
</dbReference>
<comment type="subcellular location">
    <subcellularLocation>
        <location evidence="1">Membrane</location>
        <topology evidence="1">Multi-pass membrane protein</topology>
    </subcellularLocation>
</comment>
<dbReference type="GO" id="GO:0016020">
    <property type="term" value="C:membrane"/>
    <property type="evidence" value="ECO:0007669"/>
    <property type="project" value="UniProtKB-SubCell"/>
</dbReference>
<keyword evidence="3 5" id="KW-1133">Transmembrane helix</keyword>
<feature type="transmembrane region" description="Helical" evidence="5">
    <location>
        <begin position="374"/>
        <end position="399"/>
    </location>
</feature>
<sequence>MHQEIKKNIVLGLFIAVLGAIIGGVVWFLLWVMDLGITLLWEWIPGTMALPAWYSLVICGIGGILVGILQWKWGPCPEELSQVMGEIKKGHRIPYNRLPIIALCALVPLIFGGSLGPEAGLTGVIAGLCYWLSDKFRSTYSEVEELTQMGIAATLGVIFRAPLFGFANEMEDGAGERTIPKRSKILLYFVAILSGFGVYSILSHVLGGGMGLGHFESITITEREWIAMIPLGLLGTLCGMLYYGFGRVTEWLTGPLKSRKIILGTVGGLVLGGVGMVLPYTMWAGESQMTVLMSQWTAFPVWMLFATGLAKLFMIHFCISSGWRGGNIFPVIFSGVCVGYGVAALFPGLDAVFCVAVVTAGLCGAVMRKPFAVVMLLMICFPVAAIVPMCVGAFIAGAIPVPKVLVAGEPAGTNG</sequence>
<organism evidence="6 7">
    <name type="scientific">Eubacterium barkeri</name>
    <name type="common">Clostridium barkeri</name>
    <dbReference type="NCBI Taxonomy" id="1528"/>
    <lineage>
        <taxon>Bacteria</taxon>
        <taxon>Bacillati</taxon>
        <taxon>Bacillota</taxon>
        <taxon>Clostridia</taxon>
        <taxon>Eubacteriales</taxon>
        <taxon>Eubacteriaceae</taxon>
        <taxon>Eubacterium</taxon>
    </lineage>
</organism>
<reference evidence="7" key="1">
    <citation type="submission" date="2016-10" db="EMBL/GenBank/DDBJ databases">
        <authorList>
            <person name="Varghese N."/>
            <person name="Submissions S."/>
        </authorList>
    </citation>
    <scope>NUCLEOTIDE SEQUENCE [LARGE SCALE GENOMIC DNA]</scope>
    <source>
        <strain evidence="7">VPI 5359</strain>
    </source>
</reference>
<dbReference type="EMBL" id="FNOU01000005">
    <property type="protein sequence ID" value="SDX66158.1"/>
    <property type="molecule type" value="Genomic_DNA"/>
</dbReference>
<feature type="transmembrane region" description="Helical" evidence="5">
    <location>
        <begin position="146"/>
        <end position="164"/>
    </location>
</feature>
<feature type="transmembrane region" description="Helical" evidence="5">
    <location>
        <begin position="94"/>
        <end position="111"/>
    </location>
</feature>
<dbReference type="GO" id="GO:0015108">
    <property type="term" value="F:chloride transmembrane transporter activity"/>
    <property type="evidence" value="ECO:0007669"/>
    <property type="project" value="InterPro"/>
</dbReference>
<evidence type="ECO:0000256" key="4">
    <source>
        <dbReference type="ARBA" id="ARBA00023136"/>
    </source>
</evidence>
<dbReference type="InterPro" id="IPR050368">
    <property type="entry name" value="ClC-type_chloride_channel"/>
</dbReference>
<dbReference type="InterPro" id="IPR001807">
    <property type="entry name" value="ClC"/>
</dbReference>
<feature type="transmembrane region" description="Helical" evidence="5">
    <location>
        <begin position="52"/>
        <end position="73"/>
    </location>
</feature>
<proteinExistence type="predicted"/>
<evidence type="ECO:0000313" key="6">
    <source>
        <dbReference type="EMBL" id="SDX66158.1"/>
    </source>
</evidence>
<evidence type="ECO:0000256" key="2">
    <source>
        <dbReference type="ARBA" id="ARBA00022692"/>
    </source>
</evidence>
<feature type="transmembrane region" description="Helical" evidence="5">
    <location>
        <begin position="349"/>
        <end position="367"/>
    </location>
</feature>
<feature type="transmembrane region" description="Helical" evidence="5">
    <location>
        <begin position="9"/>
        <end position="32"/>
    </location>
</feature>
<keyword evidence="7" id="KW-1185">Reference proteome</keyword>
<dbReference type="PANTHER" id="PTHR43427:SF12">
    <property type="entry name" value="CHLORIDE TRANSPORTER"/>
    <property type="match status" value="1"/>
</dbReference>
<evidence type="ECO:0000256" key="3">
    <source>
        <dbReference type="ARBA" id="ARBA00022989"/>
    </source>
</evidence>
<feature type="transmembrane region" description="Helical" evidence="5">
    <location>
        <begin position="261"/>
        <end position="281"/>
    </location>
</feature>
<accession>A0A1H3DJ78</accession>
<dbReference type="Proteomes" id="UP000199652">
    <property type="component" value="Unassembled WGS sequence"/>
</dbReference>
<dbReference type="Gene3D" id="1.10.3080.10">
    <property type="entry name" value="Clc chloride channel"/>
    <property type="match status" value="1"/>
</dbReference>
<feature type="transmembrane region" description="Helical" evidence="5">
    <location>
        <begin position="326"/>
        <end position="343"/>
    </location>
</feature>
<name>A0A1H3DJ78_EUBBA</name>
<keyword evidence="4 5" id="KW-0472">Membrane</keyword>
<evidence type="ECO:0000313" key="7">
    <source>
        <dbReference type="Proteomes" id="UP000199652"/>
    </source>
</evidence>
<evidence type="ECO:0000256" key="1">
    <source>
        <dbReference type="ARBA" id="ARBA00004141"/>
    </source>
</evidence>
<dbReference type="Pfam" id="PF00654">
    <property type="entry name" value="Voltage_CLC"/>
    <property type="match status" value="1"/>
</dbReference>